<feature type="transmembrane region" description="Helical" evidence="2">
    <location>
        <begin position="6"/>
        <end position="25"/>
    </location>
</feature>
<reference evidence="3" key="1">
    <citation type="journal article" date="2020" name="Fungal Divers.">
        <title>Resolving the Mortierellaceae phylogeny through synthesis of multi-gene phylogenetics and phylogenomics.</title>
        <authorList>
            <person name="Vandepol N."/>
            <person name="Liber J."/>
            <person name="Desiro A."/>
            <person name="Na H."/>
            <person name="Kennedy M."/>
            <person name="Barry K."/>
            <person name="Grigoriev I.V."/>
            <person name="Miller A.N."/>
            <person name="O'Donnell K."/>
            <person name="Stajich J.E."/>
            <person name="Bonito G."/>
        </authorList>
    </citation>
    <scope>NUCLEOTIDE SEQUENCE</scope>
    <source>
        <strain evidence="3">MES-2147</strain>
    </source>
</reference>
<name>A0A9P6J6R3_9FUNG</name>
<evidence type="ECO:0000256" key="2">
    <source>
        <dbReference type="SAM" id="Phobius"/>
    </source>
</evidence>
<accession>A0A9P6J6R3</accession>
<feature type="compositionally biased region" description="Basic and acidic residues" evidence="1">
    <location>
        <begin position="75"/>
        <end position="106"/>
    </location>
</feature>
<dbReference type="OrthoDB" id="2412728at2759"/>
<organism evidence="3 4">
    <name type="scientific">Modicella reniformis</name>
    <dbReference type="NCBI Taxonomy" id="1440133"/>
    <lineage>
        <taxon>Eukaryota</taxon>
        <taxon>Fungi</taxon>
        <taxon>Fungi incertae sedis</taxon>
        <taxon>Mucoromycota</taxon>
        <taxon>Mortierellomycotina</taxon>
        <taxon>Mortierellomycetes</taxon>
        <taxon>Mortierellales</taxon>
        <taxon>Mortierellaceae</taxon>
        <taxon>Modicella</taxon>
    </lineage>
</organism>
<evidence type="ECO:0000256" key="1">
    <source>
        <dbReference type="SAM" id="MobiDB-lite"/>
    </source>
</evidence>
<keyword evidence="2" id="KW-0472">Membrane</keyword>
<keyword evidence="2" id="KW-1133">Transmembrane helix</keyword>
<dbReference type="Proteomes" id="UP000749646">
    <property type="component" value="Unassembled WGS sequence"/>
</dbReference>
<sequence length="106" mass="12047">MSYTPLLYTVGLGIFIVGLLFCHAYDISNSYIYYPLAMLLGYNISMKLMNYLMPTAFDPPPPPAPRTRQEKKKAAKDAETLVKRNEKTAKMEADAARKLVEARQRD</sequence>
<feature type="transmembrane region" description="Helical" evidence="2">
    <location>
        <begin position="32"/>
        <end position="53"/>
    </location>
</feature>
<evidence type="ECO:0000313" key="3">
    <source>
        <dbReference type="EMBL" id="KAF9963870.1"/>
    </source>
</evidence>
<keyword evidence="2" id="KW-0812">Transmembrane</keyword>
<protein>
    <submittedName>
        <fullName evidence="3">Uncharacterized protein</fullName>
    </submittedName>
</protein>
<dbReference type="AlphaFoldDB" id="A0A9P6J6R3"/>
<dbReference type="EMBL" id="JAAAHW010006252">
    <property type="protein sequence ID" value="KAF9963870.1"/>
    <property type="molecule type" value="Genomic_DNA"/>
</dbReference>
<comment type="caution">
    <text evidence="3">The sequence shown here is derived from an EMBL/GenBank/DDBJ whole genome shotgun (WGS) entry which is preliminary data.</text>
</comment>
<feature type="region of interest" description="Disordered" evidence="1">
    <location>
        <begin position="59"/>
        <end position="106"/>
    </location>
</feature>
<keyword evidence="4" id="KW-1185">Reference proteome</keyword>
<proteinExistence type="predicted"/>
<evidence type="ECO:0000313" key="4">
    <source>
        <dbReference type="Proteomes" id="UP000749646"/>
    </source>
</evidence>
<gene>
    <name evidence="3" type="ORF">BGZ65_008654</name>
</gene>